<keyword evidence="3" id="KW-0378">Hydrolase</keyword>
<gene>
    <name evidence="8" type="ORF">NX801_04935</name>
</gene>
<keyword evidence="6" id="KW-0812">Transmembrane</keyword>
<feature type="domain" description="NlpC/P60" evidence="7">
    <location>
        <begin position="583"/>
        <end position="718"/>
    </location>
</feature>
<keyword evidence="4" id="KW-0788">Thiol protease</keyword>
<dbReference type="SUPFAM" id="SSF53955">
    <property type="entry name" value="Lysozyme-like"/>
    <property type="match status" value="1"/>
</dbReference>
<dbReference type="PANTHER" id="PTHR21666">
    <property type="entry name" value="PEPTIDASE-RELATED"/>
    <property type="match status" value="1"/>
</dbReference>
<keyword evidence="6" id="KW-1133">Transmembrane helix</keyword>
<dbReference type="Gene3D" id="1.10.530.10">
    <property type="match status" value="1"/>
</dbReference>
<dbReference type="RefSeq" id="WP_258785695.1">
    <property type="nucleotide sequence ID" value="NZ_JANUGQ010000003.1"/>
</dbReference>
<dbReference type="SUPFAM" id="SSF51261">
    <property type="entry name" value="Duplicated hybrid motif"/>
    <property type="match status" value="1"/>
</dbReference>
<dbReference type="InterPro" id="IPR050570">
    <property type="entry name" value="Cell_wall_metabolism_enzyme"/>
</dbReference>
<reference evidence="8" key="1">
    <citation type="submission" date="2022-08" db="EMBL/GenBank/DDBJ databases">
        <authorList>
            <person name="Somphong A."/>
            <person name="Phongsopitanun W."/>
        </authorList>
    </citation>
    <scope>NUCLEOTIDE SEQUENCE</scope>
    <source>
        <strain evidence="8">LP05-1</strain>
    </source>
</reference>
<organism evidence="8 9">
    <name type="scientific">Streptomyces pyxinae</name>
    <dbReference type="NCBI Taxonomy" id="2970734"/>
    <lineage>
        <taxon>Bacteria</taxon>
        <taxon>Bacillati</taxon>
        <taxon>Actinomycetota</taxon>
        <taxon>Actinomycetes</taxon>
        <taxon>Kitasatosporales</taxon>
        <taxon>Streptomycetaceae</taxon>
        <taxon>Streptomyces</taxon>
    </lineage>
</organism>
<dbReference type="Gene3D" id="2.70.70.10">
    <property type="entry name" value="Glucose Permease (Domain IIA)"/>
    <property type="match status" value="1"/>
</dbReference>
<dbReference type="InterPro" id="IPR031304">
    <property type="entry name" value="SLT_2"/>
</dbReference>
<evidence type="ECO:0000313" key="9">
    <source>
        <dbReference type="Proteomes" id="UP001431313"/>
    </source>
</evidence>
<dbReference type="CDD" id="cd12797">
    <property type="entry name" value="M23_peptidase"/>
    <property type="match status" value="1"/>
</dbReference>
<dbReference type="EMBL" id="JANUGQ010000003">
    <property type="protein sequence ID" value="MCS0635012.1"/>
    <property type="molecule type" value="Genomic_DNA"/>
</dbReference>
<feature type="transmembrane region" description="Helical" evidence="6">
    <location>
        <begin position="53"/>
        <end position="76"/>
    </location>
</feature>
<dbReference type="Gene3D" id="3.90.1720.10">
    <property type="entry name" value="endopeptidase domain like (from Nostoc punctiforme)"/>
    <property type="match status" value="1"/>
</dbReference>
<evidence type="ECO:0000256" key="5">
    <source>
        <dbReference type="SAM" id="MobiDB-lite"/>
    </source>
</evidence>
<evidence type="ECO:0000256" key="4">
    <source>
        <dbReference type="ARBA" id="ARBA00022807"/>
    </source>
</evidence>
<protein>
    <submittedName>
        <fullName evidence="8">Peptidoglycan DD-metalloendopeptidase family protein</fullName>
    </submittedName>
</protein>
<feature type="compositionally biased region" description="Basic and acidic residues" evidence="5">
    <location>
        <begin position="36"/>
        <end position="45"/>
    </location>
</feature>
<dbReference type="InterPro" id="IPR023346">
    <property type="entry name" value="Lysozyme-like_dom_sf"/>
</dbReference>
<evidence type="ECO:0000259" key="7">
    <source>
        <dbReference type="PROSITE" id="PS51935"/>
    </source>
</evidence>
<dbReference type="CDD" id="cd13399">
    <property type="entry name" value="Slt35-like"/>
    <property type="match status" value="1"/>
</dbReference>
<evidence type="ECO:0000256" key="3">
    <source>
        <dbReference type="ARBA" id="ARBA00022801"/>
    </source>
</evidence>
<name>A0ABT2CD12_9ACTN</name>
<dbReference type="Proteomes" id="UP001431313">
    <property type="component" value="Unassembled WGS sequence"/>
</dbReference>
<dbReference type="InterPro" id="IPR016047">
    <property type="entry name" value="M23ase_b-sheet_dom"/>
</dbReference>
<dbReference type="InterPro" id="IPR011055">
    <property type="entry name" value="Dup_hybrid_motif"/>
</dbReference>
<comment type="caution">
    <text evidence="8">The sequence shown here is derived from an EMBL/GenBank/DDBJ whole genome shotgun (WGS) entry which is preliminary data.</text>
</comment>
<feature type="region of interest" description="Disordered" evidence="5">
    <location>
        <begin position="21"/>
        <end position="47"/>
    </location>
</feature>
<dbReference type="InterPro" id="IPR000064">
    <property type="entry name" value="NLP_P60_dom"/>
</dbReference>
<keyword evidence="9" id="KW-1185">Reference proteome</keyword>
<dbReference type="Pfam" id="PF00877">
    <property type="entry name" value="NLPC_P60"/>
    <property type="match status" value="1"/>
</dbReference>
<sequence>MVAPAVLQAAARAAQVAKAAKAARGQSGSPAGGGGDGDHTGDGPGRKKSARTWLLVVGLGGALPAAGTGVLVMVLLSSMVGGLGTGATRAACGDYGDNAQAGNTGDAAATSPIMPAGKVYLPSETARHEIPPRMILAAMRAAARYDGLDWTLIAGQMYQETKFGQDPSAAPGGRNSAGYMGLLQFGHPAWKDYGADGNGDGEKDLYNIDDAAFAAANYLHAEKAESNAWKALMRYSGSASANTIYMRVVLTQAARYRGTLTGDQGLIKDWYAHLRKTVDANPGFPALGRQSDIPEPVGNGAEPNRALSIHASPARDWSTPPLDGGSDGADGGRDTTRTTAMAPTAYALPTASSAYALPASPALPASLALPASPAFPMAPAAPAPDDGPAGSTGGKDWQWPLKRGTYQLGTKYHKQGGMWSLGYHTGLDLVAPSGTPIYAPADGKVVKAGPGGSYGNETNLRHAGGVITLYAHQTSIKVSVGDTVKRGQQIGTVGATGNVTGPHLHWEVRVPGVDNPFIGGQDKGPGMVDPEGWLAGKISANPDYGTVPGGTDQGRDAQYAGCAEQGNGAPVAPDGAGVTGVLPDADDPVVRAALGWAQRGLGVPYVLGAPRLQGVNPTTFDCSSYTQWIYYQASGGKMDIGSTTFDQEPNLRRYKVDLSEARPGDLIFFRPSGRGSEHVGMVWDPGTKKIVHAPRPGKNTEFSTWDVQDKITGVYRVPIPAGTDPTEADGTHRRA</sequence>
<evidence type="ECO:0000256" key="2">
    <source>
        <dbReference type="ARBA" id="ARBA00022670"/>
    </source>
</evidence>
<dbReference type="SUPFAM" id="SSF54001">
    <property type="entry name" value="Cysteine proteinases"/>
    <property type="match status" value="1"/>
</dbReference>
<dbReference type="Pfam" id="PF13406">
    <property type="entry name" value="SLT_2"/>
    <property type="match status" value="1"/>
</dbReference>
<dbReference type="Pfam" id="PF01551">
    <property type="entry name" value="Peptidase_M23"/>
    <property type="match status" value="1"/>
</dbReference>
<feature type="region of interest" description="Disordered" evidence="5">
    <location>
        <begin position="378"/>
        <end position="398"/>
    </location>
</feature>
<accession>A0ABT2CD12</accession>
<evidence type="ECO:0000256" key="1">
    <source>
        <dbReference type="ARBA" id="ARBA00007074"/>
    </source>
</evidence>
<dbReference type="PROSITE" id="PS51935">
    <property type="entry name" value="NLPC_P60"/>
    <property type="match status" value="1"/>
</dbReference>
<feature type="region of interest" description="Disordered" evidence="5">
    <location>
        <begin position="283"/>
        <end position="337"/>
    </location>
</feature>
<keyword evidence="6" id="KW-0472">Membrane</keyword>
<evidence type="ECO:0000256" key="6">
    <source>
        <dbReference type="SAM" id="Phobius"/>
    </source>
</evidence>
<dbReference type="InterPro" id="IPR038765">
    <property type="entry name" value="Papain-like_cys_pep_sf"/>
</dbReference>
<dbReference type="PANTHER" id="PTHR21666:SF270">
    <property type="entry name" value="MUREIN HYDROLASE ACTIVATOR ENVC"/>
    <property type="match status" value="1"/>
</dbReference>
<comment type="similarity">
    <text evidence="1">Belongs to the peptidase C40 family.</text>
</comment>
<keyword evidence="2" id="KW-0645">Protease</keyword>
<proteinExistence type="inferred from homology"/>
<evidence type="ECO:0000313" key="8">
    <source>
        <dbReference type="EMBL" id="MCS0635012.1"/>
    </source>
</evidence>